<dbReference type="RefSeq" id="XP_043038789.1">
    <property type="nucleotide sequence ID" value="XM_043179979.1"/>
</dbReference>
<dbReference type="GeneID" id="66102275"/>
<dbReference type="AlphaFoldDB" id="A0A9P7VSM5"/>
<evidence type="ECO:0000313" key="3">
    <source>
        <dbReference type="Proteomes" id="UP000812287"/>
    </source>
</evidence>
<comment type="caution">
    <text evidence="2">The sequence shown here is derived from an EMBL/GenBank/DDBJ whole genome shotgun (WGS) entry which is preliminary data.</text>
</comment>
<keyword evidence="3" id="KW-1185">Reference proteome</keyword>
<protein>
    <submittedName>
        <fullName evidence="2">Uncharacterized protein</fullName>
    </submittedName>
</protein>
<accession>A0A9P7VSM5</accession>
<proteinExistence type="predicted"/>
<sequence length="171" mass="19632">MPEIPLEAIRDAKVPIASSLKKSDNSSWISFLDDVVEDAEKDILYAPIEEEEPDIRDDRPQKSHRYASRWDGFHANQSEDNTPRPVLDKAWRGLNRPVPLPKKAWSAEEQRYIRHPKRQGELEEKKPQPPPPPPPTPTPSQDGMSALERAKAIVDSRKRTMIVPPPRPRRK</sequence>
<gene>
    <name evidence="2" type="ORF">BT62DRAFT_188570</name>
</gene>
<dbReference type="Proteomes" id="UP000812287">
    <property type="component" value="Unassembled WGS sequence"/>
</dbReference>
<dbReference type="OrthoDB" id="10538120at2759"/>
<dbReference type="EMBL" id="MU250537">
    <property type="protein sequence ID" value="KAG7445289.1"/>
    <property type="molecule type" value="Genomic_DNA"/>
</dbReference>
<evidence type="ECO:0000313" key="2">
    <source>
        <dbReference type="EMBL" id="KAG7445289.1"/>
    </source>
</evidence>
<feature type="compositionally biased region" description="Basic and acidic residues" evidence="1">
    <location>
        <begin position="105"/>
        <end position="127"/>
    </location>
</feature>
<evidence type="ECO:0000256" key="1">
    <source>
        <dbReference type="SAM" id="MobiDB-lite"/>
    </source>
</evidence>
<feature type="compositionally biased region" description="Pro residues" evidence="1">
    <location>
        <begin position="128"/>
        <end position="138"/>
    </location>
</feature>
<reference evidence="2" key="1">
    <citation type="submission" date="2020-11" db="EMBL/GenBank/DDBJ databases">
        <title>Adaptations for nitrogen fixation in a non-lichenized fungal sporocarp promotes dispersal by wood-feeding termites.</title>
        <authorList>
            <consortium name="DOE Joint Genome Institute"/>
            <person name="Koch R.A."/>
            <person name="Yoon G."/>
            <person name="Arayal U."/>
            <person name="Lail K."/>
            <person name="Amirebrahimi M."/>
            <person name="Labutti K."/>
            <person name="Lipzen A."/>
            <person name="Riley R."/>
            <person name="Barry K."/>
            <person name="Henrissat B."/>
            <person name="Grigoriev I.V."/>
            <person name="Herr J.R."/>
            <person name="Aime M.C."/>
        </authorList>
    </citation>
    <scope>NUCLEOTIDE SEQUENCE</scope>
    <source>
        <strain evidence="2">MCA 3950</strain>
    </source>
</reference>
<name>A0A9P7VSM5_9AGAR</name>
<organism evidence="2 3">
    <name type="scientific">Guyanagaster necrorhizus</name>
    <dbReference type="NCBI Taxonomy" id="856835"/>
    <lineage>
        <taxon>Eukaryota</taxon>
        <taxon>Fungi</taxon>
        <taxon>Dikarya</taxon>
        <taxon>Basidiomycota</taxon>
        <taxon>Agaricomycotina</taxon>
        <taxon>Agaricomycetes</taxon>
        <taxon>Agaricomycetidae</taxon>
        <taxon>Agaricales</taxon>
        <taxon>Marasmiineae</taxon>
        <taxon>Physalacriaceae</taxon>
        <taxon>Guyanagaster</taxon>
    </lineage>
</organism>
<feature type="compositionally biased region" description="Basic and acidic residues" evidence="1">
    <location>
        <begin position="148"/>
        <end position="158"/>
    </location>
</feature>
<feature type="region of interest" description="Disordered" evidence="1">
    <location>
        <begin position="45"/>
        <end position="171"/>
    </location>
</feature>